<dbReference type="CDD" id="cd04681">
    <property type="entry name" value="NUDIX_Hydrolase"/>
    <property type="match status" value="1"/>
</dbReference>
<dbReference type="InterPro" id="IPR020476">
    <property type="entry name" value="Nudix_hydrolase"/>
</dbReference>
<feature type="domain" description="Nudix hydrolase" evidence="4">
    <location>
        <begin position="60"/>
        <end position="197"/>
    </location>
</feature>
<evidence type="ECO:0000256" key="2">
    <source>
        <dbReference type="ARBA" id="ARBA00022801"/>
    </source>
</evidence>
<dbReference type="Pfam" id="PF00293">
    <property type="entry name" value="NUDIX"/>
    <property type="match status" value="1"/>
</dbReference>
<organism evidence="5 6">
    <name type="scientific">Tannerella sp. oral taxon BU063 isolate Cell 2</name>
    <dbReference type="NCBI Taxonomy" id="1411148"/>
    <lineage>
        <taxon>Bacteria</taxon>
        <taxon>Pseudomonadati</taxon>
        <taxon>Bacteroidota</taxon>
        <taxon>Bacteroidia</taxon>
        <taxon>Bacteroidales</taxon>
        <taxon>Tannerellaceae</taxon>
        <taxon>Tannerella</taxon>
    </lineage>
</organism>
<dbReference type="InterPro" id="IPR000086">
    <property type="entry name" value="NUDIX_hydrolase_dom"/>
</dbReference>
<dbReference type="PANTHER" id="PTHR43046:SF14">
    <property type="entry name" value="MUTT_NUDIX FAMILY PROTEIN"/>
    <property type="match status" value="1"/>
</dbReference>
<protein>
    <recommendedName>
        <fullName evidence="4">Nudix hydrolase domain-containing protein</fullName>
    </recommendedName>
</protein>
<dbReference type="PROSITE" id="PS51462">
    <property type="entry name" value="NUDIX"/>
    <property type="match status" value="1"/>
</dbReference>
<comment type="similarity">
    <text evidence="3">Belongs to the Nudix hydrolase family.</text>
</comment>
<gene>
    <name evidence="5" type="ORF">N425_05000</name>
</gene>
<sequence length="200" mass="22154">MHGCVLFFDFFAALMYNTPSSNPHPLADFRYCPRCGSDTFAPHDEKSNRCPACGFTYYYNPAAATAALILNDCNELLVCRRANDPARGTLDLPGGFCDVGETAEEGVVREVAEETGLRVLRADFLFSLPNSYLFSDFVVATVDMFFRCRVAEDEAQPEAHDDASELLWIPLDALRPEAFGLASIQRGIRRFLDGAMFPAS</sequence>
<dbReference type="EMBL" id="AYUF01000367">
    <property type="protein sequence ID" value="ETK02331.1"/>
    <property type="molecule type" value="Genomic_DNA"/>
</dbReference>
<dbReference type="SUPFAM" id="SSF55811">
    <property type="entry name" value="Nudix"/>
    <property type="match status" value="1"/>
</dbReference>
<dbReference type="PROSITE" id="PS00893">
    <property type="entry name" value="NUDIX_BOX"/>
    <property type="match status" value="1"/>
</dbReference>
<dbReference type="PRINTS" id="PR00502">
    <property type="entry name" value="NUDIXFAMILY"/>
</dbReference>
<reference evidence="5 6" key="1">
    <citation type="submission" date="2013-11" db="EMBL/GenBank/DDBJ databases">
        <title>Single cell genomics of uncultured Tannerella BU063 (oral taxon 286).</title>
        <authorList>
            <person name="Beall C.J."/>
            <person name="Campbell A.G."/>
            <person name="Griffen A.L."/>
            <person name="Podar M."/>
            <person name="Leys E.J."/>
        </authorList>
    </citation>
    <scope>NUCLEOTIDE SEQUENCE [LARGE SCALE GENOMIC DNA]</scope>
    <source>
        <strain evidence="5">Cell 2</strain>
    </source>
</reference>
<dbReference type="PATRIC" id="fig|1411148.3.peg.715"/>
<accession>W2C797</accession>
<comment type="caution">
    <text evidence="5">The sequence shown here is derived from an EMBL/GenBank/DDBJ whole genome shotgun (WGS) entry which is preliminary data.</text>
</comment>
<dbReference type="InterPro" id="IPR020084">
    <property type="entry name" value="NUDIX_hydrolase_CS"/>
</dbReference>
<dbReference type="AlphaFoldDB" id="W2C797"/>
<dbReference type="PANTHER" id="PTHR43046">
    <property type="entry name" value="GDP-MANNOSE MANNOSYL HYDROLASE"/>
    <property type="match status" value="1"/>
</dbReference>
<name>W2C797_9BACT</name>
<evidence type="ECO:0000313" key="5">
    <source>
        <dbReference type="EMBL" id="ETK02331.1"/>
    </source>
</evidence>
<evidence type="ECO:0000256" key="1">
    <source>
        <dbReference type="ARBA" id="ARBA00001946"/>
    </source>
</evidence>
<dbReference type="InterPro" id="IPR015797">
    <property type="entry name" value="NUDIX_hydrolase-like_dom_sf"/>
</dbReference>
<dbReference type="Proteomes" id="UP000018837">
    <property type="component" value="Unassembled WGS sequence"/>
</dbReference>
<evidence type="ECO:0000256" key="3">
    <source>
        <dbReference type="RuleBase" id="RU003476"/>
    </source>
</evidence>
<evidence type="ECO:0000313" key="6">
    <source>
        <dbReference type="Proteomes" id="UP000018837"/>
    </source>
</evidence>
<dbReference type="GO" id="GO:0016787">
    <property type="term" value="F:hydrolase activity"/>
    <property type="evidence" value="ECO:0007669"/>
    <property type="project" value="UniProtKB-KW"/>
</dbReference>
<keyword evidence="2 3" id="KW-0378">Hydrolase</keyword>
<evidence type="ECO:0000259" key="4">
    <source>
        <dbReference type="PROSITE" id="PS51462"/>
    </source>
</evidence>
<comment type="cofactor">
    <cofactor evidence="1">
        <name>Mg(2+)</name>
        <dbReference type="ChEBI" id="CHEBI:18420"/>
    </cofactor>
</comment>
<dbReference type="Gene3D" id="3.90.79.10">
    <property type="entry name" value="Nucleoside Triphosphate Pyrophosphohydrolase"/>
    <property type="match status" value="1"/>
</dbReference>
<proteinExistence type="inferred from homology"/>